<organism evidence="2 3">
    <name type="scientific">Leersia perrieri</name>
    <dbReference type="NCBI Taxonomy" id="77586"/>
    <lineage>
        <taxon>Eukaryota</taxon>
        <taxon>Viridiplantae</taxon>
        <taxon>Streptophyta</taxon>
        <taxon>Embryophyta</taxon>
        <taxon>Tracheophyta</taxon>
        <taxon>Spermatophyta</taxon>
        <taxon>Magnoliopsida</taxon>
        <taxon>Liliopsida</taxon>
        <taxon>Poales</taxon>
        <taxon>Poaceae</taxon>
        <taxon>BOP clade</taxon>
        <taxon>Oryzoideae</taxon>
        <taxon>Oryzeae</taxon>
        <taxon>Oryzinae</taxon>
        <taxon>Leersia</taxon>
    </lineage>
</organism>
<dbReference type="AlphaFoldDB" id="A0A0D9UXE8"/>
<keyword evidence="3" id="KW-1185">Reference proteome</keyword>
<dbReference type="SUPFAM" id="SSF81383">
    <property type="entry name" value="F-box domain"/>
    <property type="match status" value="1"/>
</dbReference>
<reference evidence="2" key="3">
    <citation type="submission" date="2015-04" db="UniProtKB">
        <authorList>
            <consortium name="EnsemblPlants"/>
        </authorList>
    </citation>
    <scope>IDENTIFICATION</scope>
</reference>
<dbReference type="EnsemblPlants" id="LPERR01G04560.1">
    <property type="protein sequence ID" value="LPERR01G04560.1"/>
    <property type="gene ID" value="LPERR01G04560"/>
</dbReference>
<sequence>MESVAGDRRSDWAGLLDDILSIIMERLEIRDLVRSGAVCATWRATSAAIRRARFPLPSSAANQLPCLFYAAAGDKASPAVVHCPFTGESTRAAFPFAPVVAGYSTVGAGHGWIVTADEQSNLRLHNPITGAQASLPPITGIHHVDTFSSSAAAPMYKYNVLMRSGPGDDDMEPVPFGAGEARDCMYNRVVLSSSPSAASDCVALLAHMEDGELSYARVGDEQWTWISPDEHPCLRHSSGFVDFFHDDDKKLFYALRHDGSIYTLDLNGNSPIVTRIKGKTQPRMIPAGMYILRAPWGDILVVKRWRSYVDLMETSSDQNPDEIEDNLDSIVGINDEIYPYLELRTTDIEVFKVDFDRRRLVKMKKFDDHALFLGYNATMCLSTKDYPMLKPNCAYITDDSPEYISNYKDSWREIGIWDMEKKTLQRFECAEDSPPWLNFPSPVWIKV</sequence>
<dbReference type="Gramene" id="LPERR01G04560.1">
    <property type="protein sequence ID" value="LPERR01G04560.1"/>
    <property type="gene ID" value="LPERR01G04560"/>
</dbReference>
<feature type="domain" description="KIB1-4 beta-propeller" evidence="1">
    <location>
        <begin position="94"/>
        <end position="410"/>
    </location>
</feature>
<dbReference type="Proteomes" id="UP000032180">
    <property type="component" value="Chromosome 1"/>
</dbReference>
<dbReference type="Pfam" id="PF03478">
    <property type="entry name" value="Beta-prop_KIB1-4"/>
    <property type="match status" value="1"/>
</dbReference>
<dbReference type="Gene3D" id="1.20.1280.50">
    <property type="match status" value="1"/>
</dbReference>
<dbReference type="InterPro" id="IPR005174">
    <property type="entry name" value="KIB1-4_b-propeller"/>
</dbReference>
<dbReference type="PANTHER" id="PTHR44586">
    <property type="entry name" value="F-BOX DOMAIN CONTAINING PROTEIN, EXPRESSED"/>
    <property type="match status" value="1"/>
</dbReference>
<accession>A0A0D9UXE8</accession>
<dbReference type="InterPro" id="IPR036047">
    <property type="entry name" value="F-box-like_dom_sf"/>
</dbReference>
<protein>
    <recommendedName>
        <fullName evidence="1">KIB1-4 beta-propeller domain-containing protein</fullName>
    </recommendedName>
</protein>
<dbReference type="STRING" id="77586.A0A0D9UXE8"/>
<reference evidence="3" key="2">
    <citation type="submission" date="2013-12" db="EMBL/GenBank/DDBJ databases">
        <authorList>
            <person name="Yu Y."/>
            <person name="Lee S."/>
            <person name="de Baynast K."/>
            <person name="Wissotski M."/>
            <person name="Liu L."/>
            <person name="Talag J."/>
            <person name="Goicoechea J."/>
            <person name="Angelova A."/>
            <person name="Jetty R."/>
            <person name="Kudrna D."/>
            <person name="Golser W."/>
            <person name="Rivera L."/>
            <person name="Zhang J."/>
            <person name="Wing R."/>
        </authorList>
    </citation>
    <scope>NUCLEOTIDE SEQUENCE</scope>
</reference>
<dbReference type="SUPFAM" id="SSF50969">
    <property type="entry name" value="YVTN repeat-like/Quinoprotein amine dehydrogenase"/>
    <property type="match status" value="1"/>
</dbReference>
<proteinExistence type="predicted"/>
<dbReference type="InterPro" id="IPR011044">
    <property type="entry name" value="Quino_amine_DH_bsu"/>
</dbReference>
<evidence type="ECO:0000313" key="2">
    <source>
        <dbReference type="EnsemblPlants" id="LPERR01G04560.1"/>
    </source>
</evidence>
<reference evidence="2 3" key="1">
    <citation type="submission" date="2012-08" db="EMBL/GenBank/DDBJ databases">
        <title>Oryza genome evolution.</title>
        <authorList>
            <person name="Wing R.A."/>
        </authorList>
    </citation>
    <scope>NUCLEOTIDE SEQUENCE</scope>
</reference>
<evidence type="ECO:0000259" key="1">
    <source>
        <dbReference type="Pfam" id="PF03478"/>
    </source>
</evidence>
<dbReference type="HOGENOM" id="CLU_019286_13_1_1"/>
<evidence type="ECO:0000313" key="3">
    <source>
        <dbReference type="Proteomes" id="UP000032180"/>
    </source>
</evidence>
<dbReference type="eggNOG" id="ENOG502S4JC">
    <property type="taxonomic scope" value="Eukaryota"/>
</dbReference>
<dbReference type="PANTHER" id="PTHR44586:SF17">
    <property type="entry name" value="DUF295 DOMAIN-CONTAINING PROTEIN"/>
    <property type="match status" value="1"/>
</dbReference>
<name>A0A0D9UXE8_9ORYZ</name>